<gene>
    <name evidence="5" type="ORF">FD04_GL000272</name>
</gene>
<comment type="cofactor">
    <cofactor evidence="1">
        <name>pyridoxal 5'-phosphate</name>
        <dbReference type="ChEBI" id="CHEBI:597326"/>
    </cofactor>
</comment>
<dbReference type="GO" id="GO:0016829">
    <property type="term" value="F:lyase activity"/>
    <property type="evidence" value="ECO:0007669"/>
    <property type="project" value="UniProtKB-KW"/>
</dbReference>
<evidence type="ECO:0000313" key="6">
    <source>
        <dbReference type="Proteomes" id="UP000051160"/>
    </source>
</evidence>
<dbReference type="PANTHER" id="PTHR48097">
    <property type="entry name" value="L-THREONINE ALDOLASE-RELATED"/>
    <property type="match status" value="1"/>
</dbReference>
<sequence>MLPFANDYSRGAHPKVLQALVDTNLDAQPGYGVDQYSLQAAEKIKAEAQCPDADVFFIAGGTQTNAVVISNLLDGDEGVLAADSGHVNFHEAGSIEYTGHKVLTIPQRNGKLTAEAVQDYLDDWQADENHGQMVAPGVVYISHPTELGTLYSKRELADLAAVCQTNHLPLFMDGARLGYGLMSPASDLTLADVAKYCDVFYIGGTKVGALCGEAVVFTKRNTPKRFSTKIKRQGAMLAKGRLLGVQFDALFTNGLYFDISQHAIDLAMTLKQTLHDKGYTFLVDSPTNQQFVVVTNEQYDQLKQHIELSFWEKVDEQHTAIRFVTSWSTTETEVQQLISYL</sequence>
<dbReference type="Gene3D" id="3.40.640.10">
    <property type="entry name" value="Type I PLP-dependent aspartate aminotransferase-like (Major domain)"/>
    <property type="match status" value="1"/>
</dbReference>
<keyword evidence="3" id="KW-0663">Pyridoxal phosphate</keyword>
<dbReference type="InterPro" id="IPR015422">
    <property type="entry name" value="PyrdxlP-dep_Trfase_small"/>
</dbReference>
<dbReference type="STRING" id="1423776.FD04_GL000272"/>
<dbReference type="EMBL" id="AZEE01000027">
    <property type="protein sequence ID" value="KRK98540.1"/>
    <property type="molecule type" value="Genomic_DNA"/>
</dbReference>
<evidence type="ECO:0000259" key="4">
    <source>
        <dbReference type="Pfam" id="PF01212"/>
    </source>
</evidence>
<keyword evidence="5" id="KW-0456">Lyase</keyword>
<dbReference type="RefSeq" id="WP_056946907.1">
    <property type="nucleotide sequence ID" value="NZ_AZEE01000027.1"/>
</dbReference>
<reference evidence="5 6" key="1">
    <citation type="journal article" date="2015" name="Genome Announc.">
        <title>Expanding the biotechnology potential of lactobacilli through comparative genomics of 213 strains and associated genera.</title>
        <authorList>
            <person name="Sun Z."/>
            <person name="Harris H.M."/>
            <person name="McCann A."/>
            <person name="Guo C."/>
            <person name="Argimon S."/>
            <person name="Zhang W."/>
            <person name="Yang X."/>
            <person name="Jeffery I.B."/>
            <person name="Cooney J.C."/>
            <person name="Kagawa T.F."/>
            <person name="Liu W."/>
            <person name="Song Y."/>
            <person name="Salvetti E."/>
            <person name="Wrobel A."/>
            <person name="Rasinkangas P."/>
            <person name="Parkhill J."/>
            <person name="Rea M.C."/>
            <person name="O'Sullivan O."/>
            <person name="Ritari J."/>
            <person name="Douillard F.P."/>
            <person name="Paul Ross R."/>
            <person name="Yang R."/>
            <person name="Briner A.E."/>
            <person name="Felis G.E."/>
            <person name="de Vos W.M."/>
            <person name="Barrangou R."/>
            <person name="Klaenhammer T.R."/>
            <person name="Caufield P.W."/>
            <person name="Cui Y."/>
            <person name="Zhang H."/>
            <person name="O'Toole P.W."/>
        </authorList>
    </citation>
    <scope>NUCLEOTIDE SEQUENCE [LARGE SCALE GENOMIC DNA]</scope>
    <source>
        <strain evidence="5 6">DSM 19909</strain>
    </source>
</reference>
<dbReference type="GO" id="GO:0006520">
    <property type="term" value="P:amino acid metabolic process"/>
    <property type="evidence" value="ECO:0007669"/>
    <property type="project" value="InterPro"/>
</dbReference>
<comment type="similarity">
    <text evidence="2">Belongs to the threonine aldolase family.</text>
</comment>
<feature type="domain" description="Aromatic amino acid beta-eliminating lyase/threonine aldolase" evidence="4">
    <location>
        <begin position="30"/>
        <end position="293"/>
    </location>
</feature>
<dbReference type="Gene3D" id="3.90.1150.10">
    <property type="entry name" value="Aspartate Aminotransferase, domain 1"/>
    <property type="match status" value="1"/>
</dbReference>
<evidence type="ECO:0000256" key="1">
    <source>
        <dbReference type="ARBA" id="ARBA00001933"/>
    </source>
</evidence>
<protein>
    <submittedName>
        <fullName evidence="5">Beta-eliminating lyase</fullName>
    </submittedName>
</protein>
<evidence type="ECO:0000313" key="5">
    <source>
        <dbReference type="EMBL" id="KRK98540.1"/>
    </source>
</evidence>
<keyword evidence="6" id="KW-1185">Reference proteome</keyword>
<dbReference type="Pfam" id="PF01212">
    <property type="entry name" value="Beta_elim_lyase"/>
    <property type="match status" value="1"/>
</dbReference>
<dbReference type="InterPro" id="IPR015421">
    <property type="entry name" value="PyrdxlP-dep_Trfase_major"/>
</dbReference>
<proteinExistence type="inferred from homology"/>
<dbReference type="Proteomes" id="UP000051160">
    <property type="component" value="Unassembled WGS sequence"/>
</dbReference>
<name>A0A0R1LRR8_9LACO</name>
<comment type="caution">
    <text evidence="5">The sequence shown here is derived from an EMBL/GenBank/DDBJ whole genome shotgun (WGS) entry which is preliminary data.</text>
</comment>
<dbReference type="OrthoDB" id="9774495at2"/>
<dbReference type="InterPro" id="IPR015424">
    <property type="entry name" value="PyrdxlP-dep_Trfase"/>
</dbReference>
<dbReference type="PANTHER" id="PTHR48097:SF5">
    <property type="entry name" value="LOW SPECIFICITY L-THREONINE ALDOLASE"/>
    <property type="match status" value="1"/>
</dbReference>
<accession>A0A0R1LRR8</accession>
<dbReference type="InterPro" id="IPR001597">
    <property type="entry name" value="ArAA_b-elim_lyase/Thr_aldolase"/>
</dbReference>
<organism evidence="5 6">
    <name type="scientific">Secundilactobacillus odoratitofui DSM 19909 = JCM 15043</name>
    <dbReference type="NCBI Taxonomy" id="1423776"/>
    <lineage>
        <taxon>Bacteria</taxon>
        <taxon>Bacillati</taxon>
        <taxon>Bacillota</taxon>
        <taxon>Bacilli</taxon>
        <taxon>Lactobacillales</taxon>
        <taxon>Lactobacillaceae</taxon>
        <taxon>Secundilactobacillus</taxon>
    </lineage>
</organism>
<dbReference type="PATRIC" id="fig|1423776.4.peg.273"/>
<dbReference type="SUPFAM" id="SSF53383">
    <property type="entry name" value="PLP-dependent transferases"/>
    <property type="match status" value="1"/>
</dbReference>
<dbReference type="AlphaFoldDB" id="A0A0R1LRR8"/>
<evidence type="ECO:0000256" key="2">
    <source>
        <dbReference type="ARBA" id="ARBA00006966"/>
    </source>
</evidence>
<evidence type="ECO:0000256" key="3">
    <source>
        <dbReference type="ARBA" id="ARBA00022898"/>
    </source>
</evidence>